<accession>A0AAE1TUE3</accession>
<evidence type="ECO:0000259" key="14">
    <source>
        <dbReference type="SMART" id="SM00918"/>
    </source>
</evidence>
<name>A0AAE1TUE3_9EUCA</name>
<keyword evidence="10" id="KW-1071">Ligand-gated ion channel</keyword>
<gene>
    <name evidence="15" type="ORF">Pmani_031818</name>
</gene>
<feature type="transmembrane region" description="Helical" evidence="12">
    <location>
        <begin position="443"/>
        <end position="465"/>
    </location>
</feature>
<dbReference type="Proteomes" id="UP001292094">
    <property type="component" value="Unassembled WGS sequence"/>
</dbReference>
<organism evidence="15 16">
    <name type="scientific">Petrolisthes manimaculis</name>
    <dbReference type="NCBI Taxonomy" id="1843537"/>
    <lineage>
        <taxon>Eukaryota</taxon>
        <taxon>Metazoa</taxon>
        <taxon>Ecdysozoa</taxon>
        <taxon>Arthropoda</taxon>
        <taxon>Crustacea</taxon>
        <taxon>Multicrustacea</taxon>
        <taxon>Malacostraca</taxon>
        <taxon>Eumalacostraca</taxon>
        <taxon>Eucarida</taxon>
        <taxon>Decapoda</taxon>
        <taxon>Pleocyemata</taxon>
        <taxon>Anomura</taxon>
        <taxon>Galatheoidea</taxon>
        <taxon>Porcellanidae</taxon>
        <taxon>Petrolisthes</taxon>
    </lineage>
</organism>
<dbReference type="SMART" id="SM00918">
    <property type="entry name" value="Lig_chan-Glu_bd"/>
    <property type="match status" value="1"/>
</dbReference>
<comment type="caution">
    <text evidence="15">The sequence shown here is derived from an EMBL/GenBank/DDBJ whole genome shotgun (WGS) entry which is preliminary data.</text>
</comment>
<reference evidence="15" key="1">
    <citation type="submission" date="2023-11" db="EMBL/GenBank/DDBJ databases">
        <title>Genome assemblies of two species of porcelain crab, Petrolisthes cinctipes and Petrolisthes manimaculis (Anomura: Porcellanidae).</title>
        <authorList>
            <person name="Angst P."/>
        </authorList>
    </citation>
    <scope>NUCLEOTIDE SEQUENCE</scope>
    <source>
        <strain evidence="15">PB745_02</strain>
        <tissue evidence="15">Gill</tissue>
    </source>
</reference>
<dbReference type="InterPro" id="IPR052192">
    <property type="entry name" value="Insect_Ionotropic_Sensory_Rcpt"/>
</dbReference>
<keyword evidence="5 12" id="KW-1133">Transmembrane helix</keyword>
<proteinExistence type="predicted"/>
<evidence type="ECO:0000256" key="1">
    <source>
        <dbReference type="ARBA" id="ARBA00004651"/>
    </source>
</evidence>
<evidence type="ECO:0000256" key="5">
    <source>
        <dbReference type="ARBA" id="ARBA00022989"/>
    </source>
</evidence>
<feature type="transmembrane region" description="Helical" evidence="12">
    <location>
        <begin position="605"/>
        <end position="625"/>
    </location>
</feature>
<evidence type="ECO:0000256" key="3">
    <source>
        <dbReference type="ARBA" id="ARBA00022475"/>
    </source>
</evidence>
<comment type="subcellular location">
    <subcellularLocation>
        <location evidence="1">Cell membrane</location>
        <topology evidence="1">Multi-pass membrane protein</topology>
    </subcellularLocation>
</comment>
<dbReference type="PANTHER" id="PTHR42643">
    <property type="entry name" value="IONOTROPIC RECEPTOR 20A-RELATED"/>
    <property type="match status" value="1"/>
</dbReference>
<feature type="transmembrane region" description="Helical" evidence="12">
    <location>
        <begin position="379"/>
        <end position="400"/>
    </location>
</feature>
<feature type="signal peptide" evidence="13">
    <location>
        <begin position="1"/>
        <end position="16"/>
    </location>
</feature>
<evidence type="ECO:0000256" key="4">
    <source>
        <dbReference type="ARBA" id="ARBA00022692"/>
    </source>
</evidence>
<dbReference type="SUPFAM" id="SSF53850">
    <property type="entry name" value="Periplasmic binding protein-like II"/>
    <property type="match status" value="1"/>
</dbReference>
<keyword evidence="11" id="KW-0407">Ion channel</keyword>
<keyword evidence="9" id="KW-0325">Glycoprotein</keyword>
<keyword evidence="2" id="KW-0813">Transport</keyword>
<keyword evidence="8" id="KW-0675">Receptor</keyword>
<dbReference type="AlphaFoldDB" id="A0AAE1TUE3"/>
<dbReference type="InterPro" id="IPR019594">
    <property type="entry name" value="Glu/Gly-bd"/>
</dbReference>
<evidence type="ECO:0000313" key="15">
    <source>
        <dbReference type="EMBL" id="KAK4295625.1"/>
    </source>
</evidence>
<evidence type="ECO:0000313" key="16">
    <source>
        <dbReference type="Proteomes" id="UP001292094"/>
    </source>
</evidence>
<keyword evidence="6" id="KW-0406">Ion transport</keyword>
<evidence type="ECO:0000256" key="12">
    <source>
        <dbReference type="SAM" id="Phobius"/>
    </source>
</evidence>
<keyword evidence="7 12" id="KW-0472">Membrane</keyword>
<feature type="chain" id="PRO_5042293018" description="Ionotropic glutamate receptor L-glutamate and glycine-binding domain-containing protein" evidence="13">
    <location>
        <begin position="17"/>
        <end position="628"/>
    </location>
</feature>
<evidence type="ECO:0000256" key="11">
    <source>
        <dbReference type="ARBA" id="ARBA00023303"/>
    </source>
</evidence>
<evidence type="ECO:0000256" key="6">
    <source>
        <dbReference type="ARBA" id="ARBA00023065"/>
    </source>
</evidence>
<dbReference type="GO" id="GO:0015276">
    <property type="term" value="F:ligand-gated monoatomic ion channel activity"/>
    <property type="evidence" value="ECO:0007669"/>
    <property type="project" value="InterPro"/>
</dbReference>
<evidence type="ECO:0000256" key="13">
    <source>
        <dbReference type="SAM" id="SignalP"/>
    </source>
</evidence>
<dbReference type="Pfam" id="PF10613">
    <property type="entry name" value="Lig_chan-Glu_bd"/>
    <property type="match status" value="1"/>
</dbReference>
<dbReference type="Gene3D" id="1.10.287.70">
    <property type="match status" value="1"/>
</dbReference>
<evidence type="ECO:0000256" key="2">
    <source>
        <dbReference type="ARBA" id="ARBA00022448"/>
    </source>
</evidence>
<evidence type="ECO:0000256" key="9">
    <source>
        <dbReference type="ARBA" id="ARBA00023180"/>
    </source>
</evidence>
<evidence type="ECO:0000256" key="8">
    <source>
        <dbReference type="ARBA" id="ARBA00023170"/>
    </source>
</evidence>
<keyword evidence="3" id="KW-1003">Cell membrane</keyword>
<dbReference type="Gene3D" id="3.40.190.10">
    <property type="entry name" value="Periplasmic binding protein-like II"/>
    <property type="match status" value="1"/>
</dbReference>
<keyword evidence="13" id="KW-0732">Signal</keyword>
<keyword evidence="4 12" id="KW-0812">Transmembrane</keyword>
<protein>
    <recommendedName>
        <fullName evidence="14">Ionotropic glutamate receptor L-glutamate and glycine-binding domain-containing protein</fullName>
    </recommendedName>
</protein>
<dbReference type="EMBL" id="JAWZYT010004035">
    <property type="protein sequence ID" value="KAK4295625.1"/>
    <property type="molecule type" value="Genomic_DNA"/>
</dbReference>
<evidence type="ECO:0000256" key="7">
    <source>
        <dbReference type="ARBA" id="ARBA00023136"/>
    </source>
</evidence>
<sequence>MTVLALGVNILSSVTAAPTCPHVFPHHRPPTPVTNTHNLLMNHYTHNKTQLYSEINKNILLSDKPNHIINSHLRETVVLIVTTLVIHSLQDKQLVLYHDAHTLPLAVLDQLMTSVDIPGSVLVFDVTQTTLASQHWMGDYNDAMFVHILLFEDPLSLDQFTSSLIPKVWRPFYLLLVNLNTTFPKYVLENSRFNRSPFLSLLQPSLRCDDSFSRYLIITYESFRKEDKVRTRGSFLPENTITLQELFPDRFPNFHGHQFHLASYIEDYPYLHGDVDEKVHGMCYSMLEEISHRLNFTFKVYDYPPDYKWGDFNNGTWSGMIGEVFREEKDLGINQMAIVGSRWRAVDFGVPYLTEGYTFLLPNPTPPPRWWSISFPFSWSTWVSVVVTLLLVTIVQLVFVRVKGLVGSRGGFVVTMLEVTRTILRLDPIDLSSHDSIRVLQGVWQMVAMVISISYTGNLVAYITIPPKPPFLNTITDVARSPLQPFLLDFGSYVIQEMLSSVNPDIRQMAEAIETFPVDTDLAYSVGFITMKKKGGYAYLDTKGFMEFGMIKYGVHDTYLLPEYYQASHLGWYYPKHTPWRHKVDSYVRRFVSYGQHLHWKKGAFLVYGVCMVGSLMAFLYELLFCRH</sequence>
<dbReference type="GO" id="GO:0005886">
    <property type="term" value="C:plasma membrane"/>
    <property type="evidence" value="ECO:0007669"/>
    <property type="project" value="UniProtKB-SubCell"/>
</dbReference>
<feature type="domain" description="Ionotropic glutamate receptor L-glutamate and glycine-binding" evidence="14">
    <location>
        <begin position="269"/>
        <end position="326"/>
    </location>
</feature>
<keyword evidence="16" id="KW-1185">Reference proteome</keyword>
<dbReference type="PANTHER" id="PTHR42643:SF38">
    <property type="entry name" value="IONOTROPIC RECEPTOR 100A"/>
    <property type="match status" value="1"/>
</dbReference>
<evidence type="ECO:0000256" key="10">
    <source>
        <dbReference type="ARBA" id="ARBA00023286"/>
    </source>
</evidence>